<name>A0ABT1EXZ1_9PROT</name>
<evidence type="ECO:0000313" key="2">
    <source>
        <dbReference type="Proteomes" id="UP001523528"/>
    </source>
</evidence>
<dbReference type="Gene3D" id="3.40.50.150">
    <property type="entry name" value="Vaccinia Virus protein VP39"/>
    <property type="match status" value="1"/>
</dbReference>
<dbReference type="InterPro" id="IPR029063">
    <property type="entry name" value="SAM-dependent_MTases_sf"/>
</dbReference>
<dbReference type="GO" id="GO:0008168">
    <property type="term" value="F:methyltransferase activity"/>
    <property type="evidence" value="ECO:0007669"/>
    <property type="project" value="UniProtKB-KW"/>
</dbReference>
<dbReference type="SUPFAM" id="SSF53335">
    <property type="entry name" value="S-adenosyl-L-methionine-dependent methyltransferases"/>
    <property type="match status" value="1"/>
</dbReference>
<gene>
    <name evidence="1" type="ORF">NKW50_04380</name>
</gene>
<keyword evidence="1" id="KW-0808">Transferase</keyword>
<dbReference type="Pfam" id="PF13578">
    <property type="entry name" value="Methyltransf_24"/>
    <property type="match status" value="1"/>
</dbReference>
<dbReference type="RefSeq" id="WP_165991374.1">
    <property type="nucleotide sequence ID" value="NZ_JAMYZY010000004.1"/>
</dbReference>
<accession>A0ABT1EXZ1</accession>
<sequence>MDKKLDHEFFLKIDEEREQKKRKAYFNGYKNFAHLEEIATKTSLKISVLASKFYADEDFNFYSNAYLKENLMVFAVALEALQKSGIKIIHYLEVGVNKGLSSLAVHLLCEQLGLACKIRGVDPYYEDGYVEGVARTINKKTKEQTLTFLRENNVQFSLVEKTSNAAFLDLIRCDDRFDLIYIDGRHELLFPLVDVGSYINLLIKNGIFLIDDYFWRDVFQIKHLFDLYAEPICESWKIAAFQVHLNPEIF</sequence>
<proteinExistence type="predicted"/>
<dbReference type="Proteomes" id="UP001523528">
    <property type="component" value="Unassembled WGS sequence"/>
</dbReference>
<dbReference type="GO" id="GO:0032259">
    <property type="term" value="P:methylation"/>
    <property type="evidence" value="ECO:0007669"/>
    <property type="project" value="UniProtKB-KW"/>
</dbReference>
<keyword evidence="2" id="KW-1185">Reference proteome</keyword>
<evidence type="ECO:0000313" key="1">
    <source>
        <dbReference type="EMBL" id="MCP1257826.1"/>
    </source>
</evidence>
<comment type="caution">
    <text evidence="1">The sequence shown here is derived from an EMBL/GenBank/DDBJ whole genome shotgun (WGS) entry which is preliminary data.</text>
</comment>
<reference evidence="1 2" key="1">
    <citation type="submission" date="2022-06" db="EMBL/GenBank/DDBJ databases">
        <title>Acetobacer genomes from food samples.</title>
        <authorList>
            <person name="Sombolestani A."/>
        </authorList>
    </citation>
    <scope>NUCLEOTIDE SEQUENCE [LARGE SCALE GENOMIC DNA]</scope>
    <source>
        <strain evidence="1 2">R-83285</strain>
    </source>
</reference>
<keyword evidence="1" id="KW-0489">Methyltransferase</keyword>
<protein>
    <submittedName>
        <fullName evidence="1">Class I SAM-dependent methyltransferase</fullName>
    </submittedName>
</protein>
<dbReference type="EMBL" id="JAMYZZ010000004">
    <property type="protein sequence ID" value="MCP1257826.1"/>
    <property type="molecule type" value="Genomic_DNA"/>
</dbReference>
<organism evidence="1 2">
    <name type="scientific">Acetobacter lambici</name>
    <dbReference type="NCBI Taxonomy" id="1332824"/>
    <lineage>
        <taxon>Bacteria</taxon>
        <taxon>Pseudomonadati</taxon>
        <taxon>Pseudomonadota</taxon>
        <taxon>Alphaproteobacteria</taxon>
        <taxon>Acetobacterales</taxon>
        <taxon>Acetobacteraceae</taxon>
        <taxon>Acetobacter</taxon>
    </lineage>
</organism>